<accession>A0A0D9VD73</accession>
<proteinExistence type="predicted"/>
<sequence>MSGWMLHRDMELLEGCKKLQTFRNFTETWERQQKQHFQPDNGTFLNDQSSQLQFSQDQVPVDGAQLQTEEMKI</sequence>
<evidence type="ECO:0000313" key="1">
    <source>
        <dbReference type="EnsemblPlants" id="LPERR02G06000.1"/>
    </source>
</evidence>
<reference evidence="1 2" key="1">
    <citation type="submission" date="2012-08" db="EMBL/GenBank/DDBJ databases">
        <title>Oryza genome evolution.</title>
        <authorList>
            <person name="Wing R.A."/>
        </authorList>
    </citation>
    <scope>NUCLEOTIDE SEQUENCE</scope>
</reference>
<dbReference type="AlphaFoldDB" id="A0A0D9VD73"/>
<dbReference type="EnsemblPlants" id="LPERR02G06000.1">
    <property type="protein sequence ID" value="LPERR02G06000.1"/>
    <property type="gene ID" value="LPERR02G06000"/>
</dbReference>
<dbReference type="Proteomes" id="UP000032180">
    <property type="component" value="Chromosome 2"/>
</dbReference>
<reference evidence="2" key="2">
    <citation type="submission" date="2013-12" db="EMBL/GenBank/DDBJ databases">
        <authorList>
            <person name="Yu Y."/>
            <person name="Lee S."/>
            <person name="de Baynast K."/>
            <person name="Wissotski M."/>
            <person name="Liu L."/>
            <person name="Talag J."/>
            <person name="Goicoechea J."/>
            <person name="Angelova A."/>
            <person name="Jetty R."/>
            <person name="Kudrna D."/>
            <person name="Golser W."/>
            <person name="Rivera L."/>
            <person name="Zhang J."/>
            <person name="Wing R."/>
        </authorList>
    </citation>
    <scope>NUCLEOTIDE SEQUENCE</scope>
</reference>
<organism evidence="1 2">
    <name type="scientific">Leersia perrieri</name>
    <dbReference type="NCBI Taxonomy" id="77586"/>
    <lineage>
        <taxon>Eukaryota</taxon>
        <taxon>Viridiplantae</taxon>
        <taxon>Streptophyta</taxon>
        <taxon>Embryophyta</taxon>
        <taxon>Tracheophyta</taxon>
        <taxon>Spermatophyta</taxon>
        <taxon>Magnoliopsida</taxon>
        <taxon>Liliopsida</taxon>
        <taxon>Poales</taxon>
        <taxon>Poaceae</taxon>
        <taxon>BOP clade</taxon>
        <taxon>Oryzoideae</taxon>
        <taxon>Oryzeae</taxon>
        <taxon>Oryzinae</taxon>
        <taxon>Leersia</taxon>
    </lineage>
</organism>
<dbReference type="HOGENOM" id="CLU_2708386_0_0_1"/>
<dbReference type="Gramene" id="LPERR02G06000.1">
    <property type="protein sequence ID" value="LPERR02G06000.1"/>
    <property type="gene ID" value="LPERR02G06000"/>
</dbReference>
<evidence type="ECO:0000313" key="2">
    <source>
        <dbReference type="Proteomes" id="UP000032180"/>
    </source>
</evidence>
<name>A0A0D9VD73_9ORYZ</name>
<reference evidence="1" key="3">
    <citation type="submission" date="2015-04" db="UniProtKB">
        <authorList>
            <consortium name="EnsemblPlants"/>
        </authorList>
    </citation>
    <scope>IDENTIFICATION</scope>
</reference>
<protein>
    <submittedName>
        <fullName evidence="1">Uncharacterized protein</fullName>
    </submittedName>
</protein>
<keyword evidence="2" id="KW-1185">Reference proteome</keyword>